<gene>
    <name evidence="1" type="ORF">PGT21_035148</name>
</gene>
<reference evidence="1 2" key="1">
    <citation type="submission" date="2019-05" db="EMBL/GenBank/DDBJ databases">
        <title>Emergence of the Ug99 lineage of the wheat stem rust pathogen through somatic hybridization.</title>
        <authorList>
            <person name="Li F."/>
            <person name="Upadhyaya N.M."/>
            <person name="Sperschneider J."/>
            <person name="Matny O."/>
            <person name="Nguyen-Phuc H."/>
            <person name="Mago R."/>
            <person name="Raley C."/>
            <person name="Miller M.E."/>
            <person name="Silverstein K.A.T."/>
            <person name="Henningsen E."/>
            <person name="Hirsch C.D."/>
            <person name="Visser B."/>
            <person name="Pretorius Z.A."/>
            <person name="Steffenson B.J."/>
            <person name="Schwessinger B."/>
            <person name="Dodds P.N."/>
            <person name="Figueroa M."/>
        </authorList>
    </citation>
    <scope>NUCLEOTIDE SEQUENCE [LARGE SCALE GENOMIC DNA]</scope>
    <source>
        <strain evidence="1">21-0</strain>
    </source>
</reference>
<dbReference type="Proteomes" id="UP000324748">
    <property type="component" value="Unassembled WGS sequence"/>
</dbReference>
<evidence type="ECO:0000313" key="2">
    <source>
        <dbReference type="Proteomes" id="UP000324748"/>
    </source>
</evidence>
<protein>
    <submittedName>
        <fullName evidence="1">Uncharacterized protein</fullName>
    </submittedName>
</protein>
<name>A0A5B0QD88_PUCGR</name>
<comment type="caution">
    <text evidence="1">The sequence shown here is derived from an EMBL/GenBank/DDBJ whole genome shotgun (WGS) entry which is preliminary data.</text>
</comment>
<sequence>MNTLGGPYRFIVDVLPLGKTSGKKRGARTTQHGGWPFWSPKAPHRNRIGTLVAQTLSLQPQYHQDGCSRLSVVYQVTVIVAGSLSINSHSDAL</sequence>
<evidence type="ECO:0000313" key="1">
    <source>
        <dbReference type="EMBL" id="KAA1110974.1"/>
    </source>
</evidence>
<keyword evidence="2" id="KW-1185">Reference proteome</keyword>
<dbReference type="EMBL" id="VSWC01000027">
    <property type="protein sequence ID" value="KAA1110974.1"/>
    <property type="molecule type" value="Genomic_DNA"/>
</dbReference>
<organism evidence="1 2">
    <name type="scientific">Puccinia graminis f. sp. tritici</name>
    <dbReference type="NCBI Taxonomy" id="56615"/>
    <lineage>
        <taxon>Eukaryota</taxon>
        <taxon>Fungi</taxon>
        <taxon>Dikarya</taxon>
        <taxon>Basidiomycota</taxon>
        <taxon>Pucciniomycotina</taxon>
        <taxon>Pucciniomycetes</taxon>
        <taxon>Pucciniales</taxon>
        <taxon>Pucciniaceae</taxon>
        <taxon>Puccinia</taxon>
    </lineage>
</organism>
<proteinExistence type="predicted"/>
<accession>A0A5B0QD88</accession>
<dbReference type="AlphaFoldDB" id="A0A5B0QD88"/>